<comment type="caution">
    <text evidence="2">The sequence shown here is derived from an EMBL/GenBank/DDBJ whole genome shotgun (WGS) entry which is preliminary data.</text>
</comment>
<organism evidence="2">
    <name type="scientific">Salmonella enterica</name>
    <name type="common">Salmonella choleraesuis</name>
    <dbReference type="NCBI Taxonomy" id="28901"/>
    <lineage>
        <taxon>Bacteria</taxon>
        <taxon>Pseudomonadati</taxon>
        <taxon>Pseudomonadota</taxon>
        <taxon>Gammaproteobacteria</taxon>
        <taxon>Enterobacterales</taxon>
        <taxon>Enterobacteriaceae</taxon>
        <taxon>Salmonella</taxon>
    </lineage>
</organism>
<proteinExistence type="predicted"/>
<name>A0A5U6CH06_SALER</name>
<evidence type="ECO:0000313" key="2">
    <source>
        <dbReference type="EMBL" id="EBQ8522418.1"/>
    </source>
</evidence>
<sequence length="80" mass="8690">MLEILVEQNNTLIVLCGCPKIFRAGGVISQHGLQQVERHSFSPNLNPPALLTNENVRNIMRKPGARANGKNRSAGTDDAP</sequence>
<gene>
    <name evidence="2" type="ORF">B6G93_10620</name>
</gene>
<reference evidence="2" key="1">
    <citation type="submission" date="2018-07" db="EMBL/GenBank/DDBJ databases">
        <authorList>
            <consortium name="PulseNet: The National Subtyping Network for Foodborne Disease Surveillance"/>
            <person name="Tarr C.L."/>
            <person name="Trees E."/>
            <person name="Katz L.S."/>
            <person name="Carleton-Romer H.A."/>
            <person name="Stroika S."/>
            <person name="Kucerova Z."/>
            <person name="Roache K.F."/>
            <person name="Sabol A.L."/>
            <person name="Besser J."/>
            <person name="Gerner-Smidt P."/>
        </authorList>
    </citation>
    <scope>NUCLEOTIDE SEQUENCE</scope>
    <source>
        <strain evidence="2">PNUSAS009347</strain>
    </source>
</reference>
<dbReference type="RefSeq" id="WP_157971818.1">
    <property type="nucleotide sequence ID" value="NZ_OEXS01000007.1"/>
</dbReference>
<protein>
    <submittedName>
        <fullName evidence="2">Uncharacterized protein</fullName>
    </submittedName>
</protein>
<dbReference type="AlphaFoldDB" id="A0A5U6CH06"/>
<feature type="region of interest" description="Disordered" evidence="1">
    <location>
        <begin position="61"/>
        <end position="80"/>
    </location>
</feature>
<evidence type="ECO:0000256" key="1">
    <source>
        <dbReference type="SAM" id="MobiDB-lite"/>
    </source>
</evidence>
<accession>A0A5U6CH06</accession>
<dbReference type="EMBL" id="AAGQIV010000017">
    <property type="protein sequence ID" value="EBQ8522418.1"/>
    <property type="molecule type" value="Genomic_DNA"/>
</dbReference>